<keyword evidence="2" id="KW-1185">Reference proteome</keyword>
<accession>A0A2U8DLS0</accession>
<sequence length="132" mass="15590">MNFSSLVLMEKDKETNLIVKELGSYEVSDGAEYITKMFYNGDKVNVYFDTNSDVEEWEYSAIFDLFDIEAFSKSEYIIEDVDDEYNPTWLVKFDYVENHEDMSEKINNLCGLIKDSMVKVFDDIKSKKEEYQ</sequence>
<dbReference type="Proteomes" id="UP000244910">
    <property type="component" value="Chromosome"/>
</dbReference>
<dbReference type="KEGG" id="cdrk:B9W14_01080"/>
<dbReference type="RefSeq" id="WP_032076158.1">
    <property type="nucleotide sequence ID" value="NZ_CP020953.1"/>
</dbReference>
<name>A0A2U8DLS0_9CLOT</name>
<evidence type="ECO:0000313" key="2">
    <source>
        <dbReference type="Proteomes" id="UP000244910"/>
    </source>
</evidence>
<dbReference type="EMBL" id="CP020953">
    <property type="protein sequence ID" value="AWI03154.1"/>
    <property type="molecule type" value="Genomic_DNA"/>
</dbReference>
<dbReference type="OrthoDB" id="1913818at2"/>
<protein>
    <submittedName>
        <fullName evidence="1">Uncharacterized protein</fullName>
    </submittedName>
</protein>
<gene>
    <name evidence="1" type="ORF">B9W14_01080</name>
</gene>
<dbReference type="AlphaFoldDB" id="A0A2U8DLS0"/>
<organism evidence="1 2">
    <name type="scientific">Clostridium drakei</name>
    <dbReference type="NCBI Taxonomy" id="332101"/>
    <lineage>
        <taxon>Bacteria</taxon>
        <taxon>Bacillati</taxon>
        <taxon>Bacillota</taxon>
        <taxon>Clostridia</taxon>
        <taxon>Eubacteriales</taxon>
        <taxon>Clostridiaceae</taxon>
        <taxon>Clostridium</taxon>
    </lineage>
</organism>
<evidence type="ECO:0000313" key="1">
    <source>
        <dbReference type="EMBL" id="AWI03154.1"/>
    </source>
</evidence>
<proteinExistence type="predicted"/>
<dbReference type="InterPro" id="IPR046650">
    <property type="entry name" value="DUF6762"/>
</dbReference>
<dbReference type="Pfam" id="PF20548">
    <property type="entry name" value="DUF6762"/>
    <property type="match status" value="1"/>
</dbReference>
<reference evidence="2" key="1">
    <citation type="submission" date="2017-04" db="EMBL/GenBank/DDBJ databases">
        <authorList>
            <person name="Song Y."/>
            <person name="Cho B.-K."/>
        </authorList>
    </citation>
    <scope>NUCLEOTIDE SEQUENCE [LARGE SCALE GENOMIC DNA]</scope>
    <source>
        <strain evidence="2">SL1</strain>
    </source>
</reference>